<evidence type="ECO:0000259" key="2">
    <source>
        <dbReference type="Pfam" id="PF12697"/>
    </source>
</evidence>
<accession>A0A8T9C0Z0</accession>
<dbReference type="PANTHER" id="PTHR43194:SF4">
    <property type="entry name" value="AB HYDROLASE-1 DOMAIN-CONTAINING PROTEIN"/>
    <property type="match status" value="1"/>
</dbReference>
<protein>
    <submittedName>
        <fullName evidence="3">Putative secreted lipase</fullName>
    </submittedName>
</protein>
<dbReference type="SUPFAM" id="SSF53474">
    <property type="entry name" value="alpha/beta-Hydrolases"/>
    <property type="match status" value="1"/>
</dbReference>
<keyword evidence="4" id="KW-1185">Reference proteome</keyword>
<dbReference type="InterPro" id="IPR029058">
    <property type="entry name" value="AB_hydrolase_fold"/>
</dbReference>
<sequence length="374" mass="41033">MLLNRIFALFGALTVVVESAVSTARNKSREALASREYFYVGGNYVPSGTEHLFANQMYVEKLTPSKPRQPYPLVFIHGQAQSGTNWLNKPDGIPGWATYFLKKGYIVYIIDQTERARSAWNPSGNTTLTTYTAEYIERIFTAPQDFNLWPQASLHTQWPGSGRMGDPVFDAYYASTVEFQSDTIIQETKMQAAGSALLRKIGPAVLVAHSQGGLMPWSIADVVPDLVKAIVAIEPTGPPFRNEVVNPGTARPYGLTNIPLTYSPPANTSAAKPLETQVVANSEPGLDTCIIQASPARQLVNLKSIPVLVESSEASVHIVYDGCTVKFLQQAGVPAEWLKLVDIDIHGNGHLHFMEKNSDVIAGVLERWIKKTVC</sequence>
<dbReference type="Proteomes" id="UP000469558">
    <property type="component" value="Unassembled WGS sequence"/>
</dbReference>
<dbReference type="Gene3D" id="3.40.50.1820">
    <property type="entry name" value="alpha/beta hydrolase"/>
    <property type="match status" value="1"/>
</dbReference>
<reference evidence="3 4" key="1">
    <citation type="submission" date="2018-05" db="EMBL/GenBank/DDBJ databases">
        <title>Genome sequencing and assembly of the regulated plant pathogen Lachnellula willkommii and related sister species for the development of diagnostic species identification markers.</title>
        <authorList>
            <person name="Giroux E."/>
            <person name="Bilodeau G."/>
        </authorList>
    </citation>
    <scope>NUCLEOTIDE SEQUENCE [LARGE SCALE GENOMIC DNA]</scope>
    <source>
        <strain evidence="3 4">CBS 268.59</strain>
    </source>
</reference>
<dbReference type="PANTHER" id="PTHR43194">
    <property type="entry name" value="HYDROLASE ALPHA/BETA FOLD FAMILY"/>
    <property type="match status" value="1"/>
</dbReference>
<dbReference type="Pfam" id="PF12697">
    <property type="entry name" value="Abhydrolase_6"/>
    <property type="match status" value="1"/>
</dbReference>
<dbReference type="AlphaFoldDB" id="A0A8T9C0Z0"/>
<proteinExistence type="predicted"/>
<dbReference type="OrthoDB" id="9978720at2759"/>
<dbReference type="CDD" id="cd12809">
    <property type="entry name" value="Esterase_713_like-2"/>
    <property type="match status" value="1"/>
</dbReference>
<keyword evidence="1" id="KW-0732">Signal</keyword>
<dbReference type="InterPro" id="IPR050228">
    <property type="entry name" value="Carboxylesterase_BioH"/>
</dbReference>
<evidence type="ECO:0000256" key="1">
    <source>
        <dbReference type="SAM" id="SignalP"/>
    </source>
</evidence>
<feature type="signal peptide" evidence="1">
    <location>
        <begin position="1"/>
        <end position="19"/>
    </location>
</feature>
<dbReference type="InterPro" id="IPR000073">
    <property type="entry name" value="AB_hydrolase_1"/>
</dbReference>
<organism evidence="3 4">
    <name type="scientific">Lachnellula suecica</name>
    <dbReference type="NCBI Taxonomy" id="602035"/>
    <lineage>
        <taxon>Eukaryota</taxon>
        <taxon>Fungi</taxon>
        <taxon>Dikarya</taxon>
        <taxon>Ascomycota</taxon>
        <taxon>Pezizomycotina</taxon>
        <taxon>Leotiomycetes</taxon>
        <taxon>Helotiales</taxon>
        <taxon>Lachnaceae</taxon>
        <taxon>Lachnellula</taxon>
    </lineage>
</organism>
<feature type="chain" id="PRO_5035770744" evidence="1">
    <location>
        <begin position="20"/>
        <end position="374"/>
    </location>
</feature>
<dbReference type="EMBL" id="QGMK01000966">
    <property type="protein sequence ID" value="TVY75728.1"/>
    <property type="molecule type" value="Genomic_DNA"/>
</dbReference>
<evidence type="ECO:0000313" key="4">
    <source>
        <dbReference type="Proteomes" id="UP000469558"/>
    </source>
</evidence>
<feature type="domain" description="AB hydrolase-1" evidence="2">
    <location>
        <begin position="73"/>
        <end position="361"/>
    </location>
</feature>
<comment type="caution">
    <text evidence="3">The sequence shown here is derived from an EMBL/GenBank/DDBJ whole genome shotgun (WGS) entry which is preliminary data.</text>
</comment>
<evidence type="ECO:0000313" key="3">
    <source>
        <dbReference type="EMBL" id="TVY75728.1"/>
    </source>
</evidence>
<name>A0A8T9C0Z0_9HELO</name>
<gene>
    <name evidence="3" type="ORF">LSUE1_G007159</name>
</gene>